<feature type="domain" description="CCHC-type" evidence="3">
    <location>
        <begin position="130"/>
        <end position="146"/>
    </location>
</feature>
<evidence type="ECO:0000259" key="3">
    <source>
        <dbReference type="PROSITE" id="PS50158"/>
    </source>
</evidence>
<evidence type="ECO:0000313" key="4">
    <source>
        <dbReference type="EnsemblPlants" id="AET1Gv20409100.1"/>
    </source>
</evidence>
<name>A0A452YGG9_AEGTS</name>
<accession>A0A452YGG9</accession>
<keyword evidence="1" id="KW-0862">Zinc</keyword>
<dbReference type="SUPFAM" id="SSF57756">
    <property type="entry name" value="Retrovirus zinc finger-like domains"/>
    <property type="match status" value="1"/>
</dbReference>
<feature type="compositionally biased region" description="Pro residues" evidence="2">
    <location>
        <begin position="109"/>
        <end position="118"/>
    </location>
</feature>
<dbReference type="SMART" id="SM00343">
    <property type="entry name" value="ZnF_C2HC"/>
    <property type="match status" value="2"/>
</dbReference>
<evidence type="ECO:0000256" key="1">
    <source>
        <dbReference type="PROSITE-ProRule" id="PRU00047"/>
    </source>
</evidence>
<dbReference type="GO" id="GO:0008270">
    <property type="term" value="F:zinc ion binding"/>
    <property type="evidence" value="ECO:0007669"/>
    <property type="project" value="UniProtKB-KW"/>
</dbReference>
<reference evidence="5" key="1">
    <citation type="journal article" date="2014" name="Science">
        <title>Ancient hybridizations among the ancestral genomes of bread wheat.</title>
        <authorList>
            <consortium name="International Wheat Genome Sequencing Consortium,"/>
            <person name="Marcussen T."/>
            <person name="Sandve S.R."/>
            <person name="Heier L."/>
            <person name="Spannagl M."/>
            <person name="Pfeifer M."/>
            <person name="Jakobsen K.S."/>
            <person name="Wulff B.B."/>
            <person name="Steuernagel B."/>
            <person name="Mayer K.F."/>
            <person name="Olsen O.A."/>
        </authorList>
    </citation>
    <scope>NUCLEOTIDE SEQUENCE [LARGE SCALE GENOMIC DNA]</scope>
    <source>
        <strain evidence="5">cv. AL8/78</strain>
    </source>
</reference>
<reference evidence="4" key="5">
    <citation type="journal article" date="2021" name="G3 (Bethesda)">
        <title>Aegilops tauschii genome assembly Aet v5.0 features greater sequence contiguity and improved annotation.</title>
        <authorList>
            <person name="Wang L."/>
            <person name="Zhu T."/>
            <person name="Rodriguez J.C."/>
            <person name="Deal K.R."/>
            <person name="Dubcovsky J."/>
            <person name="McGuire P.E."/>
            <person name="Lux T."/>
            <person name="Spannagl M."/>
            <person name="Mayer K.F.X."/>
            <person name="Baldrich P."/>
            <person name="Meyers B.C."/>
            <person name="Huo N."/>
            <person name="Gu Y.Q."/>
            <person name="Zhou H."/>
            <person name="Devos K.M."/>
            <person name="Bennetzen J.L."/>
            <person name="Unver T."/>
            <person name="Budak H."/>
            <person name="Gulick P.J."/>
            <person name="Galiba G."/>
            <person name="Kalapos B."/>
            <person name="Nelson D.R."/>
            <person name="Li P."/>
            <person name="You F.M."/>
            <person name="Luo M.C."/>
            <person name="Dvorak J."/>
        </authorList>
    </citation>
    <scope>NUCLEOTIDE SEQUENCE [LARGE SCALE GENOMIC DNA]</scope>
    <source>
        <strain evidence="4">cv. AL8/78</strain>
    </source>
</reference>
<protein>
    <recommendedName>
        <fullName evidence="3">CCHC-type domain-containing protein</fullName>
    </recommendedName>
</protein>
<keyword evidence="1" id="KW-0863">Zinc-finger</keyword>
<feature type="domain" description="CCHC-type" evidence="3">
    <location>
        <begin position="150"/>
        <end position="165"/>
    </location>
</feature>
<reference evidence="4" key="3">
    <citation type="journal article" date="2017" name="Nature">
        <title>Genome sequence of the progenitor of the wheat D genome Aegilops tauschii.</title>
        <authorList>
            <person name="Luo M.C."/>
            <person name="Gu Y.Q."/>
            <person name="Puiu D."/>
            <person name="Wang H."/>
            <person name="Twardziok S.O."/>
            <person name="Deal K.R."/>
            <person name="Huo N."/>
            <person name="Zhu T."/>
            <person name="Wang L."/>
            <person name="Wang Y."/>
            <person name="McGuire P.E."/>
            <person name="Liu S."/>
            <person name="Long H."/>
            <person name="Ramasamy R.K."/>
            <person name="Rodriguez J.C."/>
            <person name="Van S.L."/>
            <person name="Yuan L."/>
            <person name="Wang Z."/>
            <person name="Xia Z."/>
            <person name="Xiao L."/>
            <person name="Anderson O.D."/>
            <person name="Ouyang S."/>
            <person name="Liang Y."/>
            <person name="Zimin A.V."/>
            <person name="Pertea G."/>
            <person name="Qi P."/>
            <person name="Bennetzen J.L."/>
            <person name="Dai X."/>
            <person name="Dawson M.W."/>
            <person name="Muller H.G."/>
            <person name="Kugler K."/>
            <person name="Rivarola-Duarte L."/>
            <person name="Spannagl M."/>
            <person name="Mayer K.F.X."/>
            <person name="Lu F.H."/>
            <person name="Bevan M.W."/>
            <person name="Leroy P."/>
            <person name="Li P."/>
            <person name="You F.M."/>
            <person name="Sun Q."/>
            <person name="Liu Z."/>
            <person name="Lyons E."/>
            <person name="Wicker T."/>
            <person name="Salzberg S.L."/>
            <person name="Devos K.M."/>
            <person name="Dvorak J."/>
        </authorList>
    </citation>
    <scope>NUCLEOTIDE SEQUENCE [LARGE SCALE GENOMIC DNA]</scope>
    <source>
        <strain evidence="4">cv. AL8/78</strain>
    </source>
</reference>
<evidence type="ECO:0000313" key="5">
    <source>
        <dbReference type="Proteomes" id="UP000015105"/>
    </source>
</evidence>
<dbReference type="Gene3D" id="4.10.60.10">
    <property type="entry name" value="Zinc finger, CCHC-type"/>
    <property type="match status" value="1"/>
</dbReference>
<dbReference type="GO" id="GO:0003676">
    <property type="term" value="F:nucleic acid binding"/>
    <property type="evidence" value="ECO:0007669"/>
    <property type="project" value="InterPro"/>
</dbReference>
<feature type="compositionally biased region" description="Low complexity" evidence="2">
    <location>
        <begin position="1"/>
        <end position="19"/>
    </location>
</feature>
<dbReference type="InterPro" id="IPR001878">
    <property type="entry name" value="Znf_CCHC"/>
</dbReference>
<evidence type="ECO:0000256" key="2">
    <source>
        <dbReference type="SAM" id="MobiDB-lite"/>
    </source>
</evidence>
<reference evidence="4" key="4">
    <citation type="submission" date="2019-03" db="UniProtKB">
        <authorList>
            <consortium name="EnsemblPlants"/>
        </authorList>
    </citation>
    <scope>IDENTIFICATION</scope>
</reference>
<keyword evidence="1" id="KW-0479">Metal-binding</keyword>
<dbReference type="InterPro" id="IPR036875">
    <property type="entry name" value="Znf_CCHC_sf"/>
</dbReference>
<dbReference type="PROSITE" id="PS50158">
    <property type="entry name" value="ZF_CCHC"/>
    <property type="match status" value="2"/>
</dbReference>
<dbReference type="Proteomes" id="UP000015105">
    <property type="component" value="Chromosome 1D"/>
</dbReference>
<sequence length="207" mass="22719">PAAAATFLPPFATPATAATIPPPPPHRCAMDGSPQSINSSFRRSDERPVVSGLGLSSDSEASGGLGGQDQATDGESRRRGVSWVQSPPSKKTLWKRRVGLEVEPGAQPRAPPARPSPSPRREVSPKMENKCFRCLLEGHYRKDCTNDVACLRCGLPGHGSRDCKRPQSLLLWKTWGARRRRAMKLKGGPLLCAPRRPRCFLPLRRRR</sequence>
<proteinExistence type="predicted"/>
<dbReference type="Gramene" id="AET1Gv20409100.1">
    <property type="protein sequence ID" value="AET1Gv20409100.1"/>
    <property type="gene ID" value="AET1Gv20409100"/>
</dbReference>
<organism evidence="4 5">
    <name type="scientific">Aegilops tauschii subsp. strangulata</name>
    <name type="common">Goatgrass</name>
    <dbReference type="NCBI Taxonomy" id="200361"/>
    <lineage>
        <taxon>Eukaryota</taxon>
        <taxon>Viridiplantae</taxon>
        <taxon>Streptophyta</taxon>
        <taxon>Embryophyta</taxon>
        <taxon>Tracheophyta</taxon>
        <taxon>Spermatophyta</taxon>
        <taxon>Magnoliopsida</taxon>
        <taxon>Liliopsida</taxon>
        <taxon>Poales</taxon>
        <taxon>Poaceae</taxon>
        <taxon>BOP clade</taxon>
        <taxon>Pooideae</taxon>
        <taxon>Triticodae</taxon>
        <taxon>Triticeae</taxon>
        <taxon>Triticinae</taxon>
        <taxon>Aegilops</taxon>
    </lineage>
</organism>
<feature type="region of interest" description="Disordered" evidence="2">
    <location>
        <begin position="1"/>
        <end position="124"/>
    </location>
</feature>
<reference evidence="5" key="2">
    <citation type="journal article" date="2017" name="Nat. Plants">
        <title>The Aegilops tauschii genome reveals multiple impacts of transposons.</title>
        <authorList>
            <person name="Zhao G."/>
            <person name="Zou C."/>
            <person name="Li K."/>
            <person name="Wang K."/>
            <person name="Li T."/>
            <person name="Gao L."/>
            <person name="Zhang X."/>
            <person name="Wang H."/>
            <person name="Yang Z."/>
            <person name="Liu X."/>
            <person name="Jiang W."/>
            <person name="Mao L."/>
            <person name="Kong X."/>
            <person name="Jiao Y."/>
            <person name="Jia J."/>
        </authorList>
    </citation>
    <scope>NUCLEOTIDE SEQUENCE [LARGE SCALE GENOMIC DNA]</scope>
    <source>
        <strain evidence="5">cv. AL8/78</strain>
    </source>
</reference>
<dbReference type="AlphaFoldDB" id="A0A452YGG9"/>
<dbReference type="EnsemblPlants" id="AET1Gv20409100.1">
    <property type="protein sequence ID" value="AET1Gv20409100.1"/>
    <property type="gene ID" value="AET1Gv20409100"/>
</dbReference>
<keyword evidence="5" id="KW-1185">Reference proteome</keyword>